<evidence type="ECO:0000313" key="9">
    <source>
        <dbReference type="EMBL" id="MDC7684282.1"/>
    </source>
</evidence>
<dbReference type="PANTHER" id="PTHR30457">
    <property type="entry name" value="5'-NUCLEOTIDASE SURE"/>
    <property type="match status" value="1"/>
</dbReference>
<evidence type="ECO:0000256" key="1">
    <source>
        <dbReference type="ARBA" id="ARBA00000815"/>
    </source>
</evidence>
<keyword evidence="3 7" id="KW-0963">Cytoplasm</keyword>
<dbReference type="HAMAP" id="MF_00060">
    <property type="entry name" value="SurE"/>
    <property type="match status" value="1"/>
</dbReference>
<evidence type="ECO:0000256" key="4">
    <source>
        <dbReference type="ARBA" id="ARBA00022723"/>
    </source>
</evidence>
<dbReference type="SUPFAM" id="SSF64167">
    <property type="entry name" value="SurE-like"/>
    <property type="match status" value="1"/>
</dbReference>
<dbReference type="Gene3D" id="3.40.1210.10">
    <property type="entry name" value="Survival protein SurE-like phosphatase/nucleotidase"/>
    <property type="match status" value="1"/>
</dbReference>
<feature type="binding site" evidence="7">
    <location>
        <position position="9"/>
    </location>
    <ligand>
        <name>a divalent metal cation</name>
        <dbReference type="ChEBI" id="CHEBI:60240"/>
    </ligand>
</feature>
<comment type="similarity">
    <text evidence="2 7">Belongs to the SurE nucleotidase family.</text>
</comment>
<evidence type="ECO:0000259" key="8">
    <source>
        <dbReference type="Pfam" id="PF01975"/>
    </source>
</evidence>
<comment type="cofactor">
    <cofactor evidence="7">
        <name>a divalent metal cation</name>
        <dbReference type="ChEBI" id="CHEBI:60240"/>
    </cofactor>
    <text evidence="7">Binds 1 divalent metal cation per subunit.</text>
</comment>
<dbReference type="NCBIfam" id="TIGR00087">
    <property type="entry name" value="surE"/>
    <property type="match status" value="1"/>
</dbReference>
<keyword evidence="4 7" id="KW-0479">Metal-binding</keyword>
<feature type="binding site" evidence="7">
    <location>
        <position position="40"/>
    </location>
    <ligand>
        <name>a divalent metal cation</name>
        <dbReference type="ChEBI" id="CHEBI:60240"/>
    </ligand>
</feature>
<dbReference type="InterPro" id="IPR036523">
    <property type="entry name" value="SurE-like_sf"/>
</dbReference>
<evidence type="ECO:0000256" key="2">
    <source>
        <dbReference type="ARBA" id="ARBA00011062"/>
    </source>
</evidence>
<dbReference type="Proteomes" id="UP001214854">
    <property type="component" value="Unassembled WGS sequence"/>
</dbReference>
<evidence type="ECO:0000256" key="6">
    <source>
        <dbReference type="ARBA" id="ARBA00022801"/>
    </source>
</evidence>
<evidence type="ECO:0000256" key="5">
    <source>
        <dbReference type="ARBA" id="ARBA00022741"/>
    </source>
</evidence>
<proteinExistence type="inferred from homology"/>
<keyword evidence="5 7" id="KW-0547">Nucleotide-binding</keyword>
<name>A0ABT5HW09_9CAUL</name>
<dbReference type="InterPro" id="IPR030048">
    <property type="entry name" value="SurE"/>
</dbReference>
<dbReference type="NCBIfam" id="NF001490">
    <property type="entry name" value="PRK00346.1-4"/>
    <property type="match status" value="1"/>
</dbReference>
<accession>A0ABT5HW09</accession>
<evidence type="ECO:0000256" key="7">
    <source>
        <dbReference type="HAMAP-Rule" id="MF_00060"/>
    </source>
</evidence>
<evidence type="ECO:0000256" key="3">
    <source>
        <dbReference type="ARBA" id="ARBA00022490"/>
    </source>
</evidence>
<sequence>MRILLTNDDGIDAYGMTVLREIAAHLSDDVWVCAPLYEQSGKGRGITLHDPIRAHRRDDKSFAVSGTPTDCVQIAVNDLLPEPPDLVLSGVNRGFNLAQDVTLSGTVAGALQGMSLGIPSIALSQCLDFDIDVEAQWEASRIHGAPVISALLSKGWAKNLIFNINFPDCDDAAVTGVEMTRQGFRDLHDLHAVKRVDPRGRNYYWLDFHAHQHTLLDGTDLKAVAENRISVTPLHLDLTHYETLNDFKGVLGGAVPKKVMLEADQ</sequence>
<keyword evidence="10" id="KW-1185">Reference proteome</keyword>
<keyword evidence="6 7" id="KW-0378">Hydrolase</keyword>
<evidence type="ECO:0000313" key="10">
    <source>
        <dbReference type="Proteomes" id="UP001214854"/>
    </source>
</evidence>
<comment type="catalytic activity">
    <reaction evidence="1 7">
        <text>a ribonucleoside 5'-phosphate + H2O = a ribonucleoside + phosphate</text>
        <dbReference type="Rhea" id="RHEA:12484"/>
        <dbReference type="ChEBI" id="CHEBI:15377"/>
        <dbReference type="ChEBI" id="CHEBI:18254"/>
        <dbReference type="ChEBI" id="CHEBI:43474"/>
        <dbReference type="ChEBI" id="CHEBI:58043"/>
        <dbReference type="EC" id="3.1.3.5"/>
    </reaction>
</comment>
<reference evidence="9 10" key="1">
    <citation type="submission" date="2023-01" db="EMBL/GenBank/DDBJ databases">
        <title>Novel species of the genus Asticcacaulis isolated from rivers.</title>
        <authorList>
            <person name="Lu H."/>
        </authorList>
    </citation>
    <scope>NUCLEOTIDE SEQUENCE [LARGE SCALE GENOMIC DNA]</scope>
    <source>
        <strain evidence="9 10">BYS171W</strain>
    </source>
</reference>
<dbReference type="EMBL" id="JAQQKX010000011">
    <property type="protein sequence ID" value="MDC7684282.1"/>
    <property type="molecule type" value="Genomic_DNA"/>
</dbReference>
<feature type="binding site" evidence="7">
    <location>
        <position position="8"/>
    </location>
    <ligand>
        <name>a divalent metal cation</name>
        <dbReference type="ChEBI" id="CHEBI:60240"/>
    </ligand>
</feature>
<organism evidence="9 10">
    <name type="scientific">Asticcacaulis aquaticus</name>
    <dbReference type="NCBI Taxonomy" id="2984212"/>
    <lineage>
        <taxon>Bacteria</taxon>
        <taxon>Pseudomonadati</taxon>
        <taxon>Pseudomonadota</taxon>
        <taxon>Alphaproteobacteria</taxon>
        <taxon>Caulobacterales</taxon>
        <taxon>Caulobacteraceae</taxon>
        <taxon>Asticcacaulis</taxon>
    </lineage>
</organism>
<comment type="caution">
    <text evidence="9">The sequence shown here is derived from an EMBL/GenBank/DDBJ whole genome shotgun (WGS) entry which is preliminary data.</text>
</comment>
<comment type="subcellular location">
    <subcellularLocation>
        <location evidence="7">Cytoplasm</location>
    </subcellularLocation>
</comment>
<dbReference type="GO" id="GO:0008254">
    <property type="term" value="F:3'-nucleotidase activity"/>
    <property type="evidence" value="ECO:0007669"/>
    <property type="project" value="UniProtKB-EC"/>
</dbReference>
<dbReference type="EC" id="3.1.3.5" evidence="7"/>
<feature type="domain" description="Survival protein SurE-like phosphatase/nucleotidase" evidence="8">
    <location>
        <begin position="3"/>
        <end position="187"/>
    </location>
</feature>
<feature type="binding site" evidence="7">
    <location>
        <position position="92"/>
    </location>
    <ligand>
        <name>a divalent metal cation</name>
        <dbReference type="ChEBI" id="CHEBI:60240"/>
    </ligand>
</feature>
<dbReference type="InterPro" id="IPR002828">
    <property type="entry name" value="SurE-like_Pase/nucleotidase"/>
</dbReference>
<dbReference type="PANTHER" id="PTHR30457:SF12">
    <property type="entry name" value="5'_3'-NUCLEOTIDASE SURE"/>
    <property type="match status" value="1"/>
</dbReference>
<dbReference type="RefSeq" id="WP_272748748.1">
    <property type="nucleotide sequence ID" value="NZ_JAQQKX010000011.1"/>
</dbReference>
<protein>
    <recommendedName>
        <fullName evidence="7">5'-nucleotidase SurE</fullName>
        <ecNumber evidence="7">3.1.3.5</ecNumber>
    </recommendedName>
    <alternativeName>
        <fullName evidence="7">Nucleoside 5'-monophosphate phosphohydrolase</fullName>
    </alternativeName>
</protein>
<gene>
    <name evidence="7 9" type="primary">surE</name>
    <name evidence="9" type="ORF">PQU92_13415</name>
</gene>
<comment type="function">
    <text evidence="7">Nucleotidase that shows phosphatase activity on nucleoside 5'-monophosphates.</text>
</comment>
<dbReference type="Pfam" id="PF01975">
    <property type="entry name" value="SurE"/>
    <property type="match status" value="1"/>
</dbReference>